<protein>
    <submittedName>
        <fullName evidence="1">Uncharacterized protein</fullName>
    </submittedName>
</protein>
<accession>A0AAE3R628</accession>
<reference evidence="1" key="1">
    <citation type="submission" date="2023-05" db="EMBL/GenBank/DDBJ databases">
        <authorList>
            <person name="Zhang X."/>
        </authorList>
    </citation>
    <scope>NUCLEOTIDE SEQUENCE</scope>
    <source>
        <strain evidence="1">BD1B2-1</strain>
    </source>
</reference>
<gene>
    <name evidence="1" type="ORF">QNI22_12480</name>
</gene>
<comment type="caution">
    <text evidence="1">The sequence shown here is derived from an EMBL/GenBank/DDBJ whole genome shotgun (WGS) entry which is preliminary data.</text>
</comment>
<dbReference type="Proteomes" id="UP001232063">
    <property type="component" value="Unassembled WGS sequence"/>
</dbReference>
<name>A0AAE3R628_9BACT</name>
<dbReference type="RefSeq" id="WP_314510952.1">
    <property type="nucleotide sequence ID" value="NZ_JASJOU010000003.1"/>
</dbReference>
<keyword evidence="2" id="KW-1185">Reference proteome</keyword>
<evidence type="ECO:0000313" key="2">
    <source>
        <dbReference type="Proteomes" id="UP001232063"/>
    </source>
</evidence>
<dbReference type="EMBL" id="JASJOU010000003">
    <property type="protein sequence ID" value="MDJ1501473.1"/>
    <property type="molecule type" value="Genomic_DNA"/>
</dbReference>
<dbReference type="AlphaFoldDB" id="A0AAE3R628"/>
<sequence length="219" mass="26594">MKTISETIEKHQHIYYNLIDSDIRLDKEIYLMKRRIAKIAVDEVKYQARQQFLDAYLAELREREELFQAEDKPEKYKKRTLKQLQREIDKTRGRWHANRWRLSVVYKRKRKDNVVKLLLKELKQAEIKVRIQHTKRLILQLQELEQVENKLVYEFVQRELDRAGITVFTSVHNAVEQPIEEVMRLEEDIDSRVIPLIPSKNILENRFSHDLESKYYKFG</sequence>
<proteinExistence type="predicted"/>
<organism evidence="1 2">
    <name type="scientific">Xanthocytophaga agilis</name>
    <dbReference type="NCBI Taxonomy" id="3048010"/>
    <lineage>
        <taxon>Bacteria</taxon>
        <taxon>Pseudomonadati</taxon>
        <taxon>Bacteroidota</taxon>
        <taxon>Cytophagia</taxon>
        <taxon>Cytophagales</taxon>
        <taxon>Rhodocytophagaceae</taxon>
        <taxon>Xanthocytophaga</taxon>
    </lineage>
</organism>
<evidence type="ECO:0000313" key="1">
    <source>
        <dbReference type="EMBL" id="MDJ1501473.1"/>
    </source>
</evidence>